<dbReference type="Pfam" id="PF00583">
    <property type="entry name" value="Acetyltransf_1"/>
    <property type="match status" value="1"/>
</dbReference>
<dbReference type="Gene3D" id="3.40.630.30">
    <property type="match status" value="1"/>
</dbReference>
<dbReference type="RefSeq" id="WP_103202922.1">
    <property type="nucleotide sequence ID" value="NZ_CVTD020000017.1"/>
</dbReference>
<reference evidence="2 3" key="1">
    <citation type="submission" date="2015-06" db="EMBL/GenBank/DDBJ databases">
        <authorList>
            <person name="Wibberg Daniel"/>
        </authorList>
    </citation>
    <scope>NUCLEOTIDE SEQUENCE [LARGE SCALE GENOMIC DNA]</scope>
    <source>
        <strain evidence="2 3">T3/55T</strain>
    </source>
</reference>
<dbReference type="EMBL" id="CVTD020000017">
    <property type="protein sequence ID" value="CRZ34810.1"/>
    <property type="molecule type" value="Genomic_DNA"/>
</dbReference>
<dbReference type="SUPFAM" id="SSF55729">
    <property type="entry name" value="Acyl-CoA N-acyltransferases (Nat)"/>
    <property type="match status" value="1"/>
</dbReference>
<proteinExistence type="predicted"/>
<dbReference type="OrthoDB" id="3174529at2"/>
<protein>
    <recommendedName>
        <fullName evidence="1">N-acetyltransferase domain-containing protein</fullName>
    </recommendedName>
</protein>
<dbReference type="InterPro" id="IPR000182">
    <property type="entry name" value="GNAT_dom"/>
</dbReference>
<dbReference type="PROSITE" id="PS51186">
    <property type="entry name" value="GNAT"/>
    <property type="match status" value="1"/>
</dbReference>
<feature type="domain" description="N-acetyltransferase" evidence="1">
    <location>
        <begin position="153"/>
        <end position="286"/>
    </location>
</feature>
<dbReference type="Proteomes" id="UP000236497">
    <property type="component" value="Unassembled WGS sequence"/>
</dbReference>
<gene>
    <name evidence="2" type="ORF">HHT355_1609</name>
</gene>
<dbReference type="InterPro" id="IPR016181">
    <property type="entry name" value="Acyl_CoA_acyltransferase"/>
</dbReference>
<sequence>MIVRVYNNAEEYLLDYESVLLENEAVSQLVLYNAYQCKNNPDLCDILFGVITDDDRVVLHFSNIPNSNMAVYVQDYGKDIREAAMVLAGYMADNQINFEGISAKYEVCEAFIDEYRKRVKCTFVQRLEADIMVITQVNEIKPAEGYTRLALSHEVKMLTDWMIQFQIEALAKEIDYESALVKTTRMIDDNRLYVFEDNNGTVVSMAAASRKLVHGIAINYVYTPEEYRGLGYAATNIYNISKKYLDKGYDFCTLFVDKKNMLSRRAYEKVGYHTVDDIYEYKLLQV</sequence>
<keyword evidence="3" id="KW-1185">Reference proteome</keyword>
<evidence type="ECO:0000313" key="2">
    <source>
        <dbReference type="EMBL" id="CRZ34810.1"/>
    </source>
</evidence>
<organism evidence="2 3">
    <name type="scientific">Herbinix hemicellulosilytica</name>
    <dbReference type="NCBI Taxonomy" id="1564487"/>
    <lineage>
        <taxon>Bacteria</taxon>
        <taxon>Bacillati</taxon>
        <taxon>Bacillota</taxon>
        <taxon>Clostridia</taxon>
        <taxon>Lachnospirales</taxon>
        <taxon>Lachnospiraceae</taxon>
        <taxon>Herbinix</taxon>
    </lineage>
</organism>
<name>A0A0H5SI90_HERHM</name>
<dbReference type="AlphaFoldDB" id="A0A0H5SI90"/>
<accession>A0A0H5SI90</accession>
<evidence type="ECO:0000259" key="1">
    <source>
        <dbReference type="PROSITE" id="PS51186"/>
    </source>
</evidence>
<dbReference type="GO" id="GO:0016747">
    <property type="term" value="F:acyltransferase activity, transferring groups other than amino-acyl groups"/>
    <property type="evidence" value="ECO:0007669"/>
    <property type="project" value="InterPro"/>
</dbReference>
<evidence type="ECO:0000313" key="3">
    <source>
        <dbReference type="Proteomes" id="UP000236497"/>
    </source>
</evidence>